<dbReference type="AlphaFoldDB" id="A0A3D9H578"/>
<dbReference type="PANTHER" id="PTHR43767">
    <property type="entry name" value="LONG-CHAIN-FATTY-ACID--COA LIGASE"/>
    <property type="match status" value="1"/>
</dbReference>
<keyword evidence="1" id="KW-0472">Membrane</keyword>
<dbReference type="InterPro" id="IPR042099">
    <property type="entry name" value="ANL_N_sf"/>
</dbReference>
<dbReference type="Proteomes" id="UP000256845">
    <property type="component" value="Unassembled WGS sequence"/>
</dbReference>
<dbReference type="InterPro" id="IPR045851">
    <property type="entry name" value="AMP-bd_C_sf"/>
</dbReference>
<dbReference type="GO" id="GO:0016878">
    <property type="term" value="F:acid-thiol ligase activity"/>
    <property type="evidence" value="ECO:0007669"/>
    <property type="project" value="UniProtKB-ARBA"/>
</dbReference>
<organism evidence="4 5">
    <name type="scientific">Aestuariispira insulae</name>
    <dbReference type="NCBI Taxonomy" id="1461337"/>
    <lineage>
        <taxon>Bacteria</taxon>
        <taxon>Pseudomonadati</taxon>
        <taxon>Pseudomonadota</taxon>
        <taxon>Alphaproteobacteria</taxon>
        <taxon>Rhodospirillales</taxon>
        <taxon>Kiloniellaceae</taxon>
        <taxon>Aestuariispira</taxon>
    </lineage>
</organism>
<evidence type="ECO:0000256" key="1">
    <source>
        <dbReference type="SAM" id="Phobius"/>
    </source>
</evidence>
<gene>
    <name evidence="4" type="ORF">DFP90_11427</name>
</gene>
<feature type="domain" description="AMP-binding enzyme C-terminal" evidence="3">
    <location>
        <begin position="480"/>
        <end position="554"/>
    </location>
</feature>
<protein>
    <submittedName>
        <fullName evidence="4">Long-chain acyl-CoA synthetase</fullName>
    </submittedName>
</protein>
<reference evidence="4 5" key="1">
    <citation type="submission" date="2018-07" db="EMBL/GenBank/DDBJ databases">
        <title>Genomic Encyclopedia of Type Strains, Phase III (KMG-III): the genomes of soil and plant-associated and newly described type strains.</title>
        <authorList>
            <person name="Whitman W."/>
        </authorList>
    </citation>
    <scope>NUCLEOTIDE SEQUENCE [LARGE SCALE GENOMIC DNA]</scope>
    <source>
        <strain evidence="4 5">CECT 8488</strain>
    </source>
</reference>
<dbReference type="Gene3D" id="3.40.50.12780">
    <property type="entry name" value="N-terminal domain of ligase-like"/>
    <property type="match status" value="1"/>
</dbReference>
<comment type="caution">
    <text evidence="4">The sequence shown here is derived from an EMBL/GenBank/DDBJ whole genome shotgun (WGS) entry which is preliminary data.</text>
</comment>
<name>A0A3D9H578_9PROT</name>
<dbReference type="Pfam" id="PF00501">
    <property type="entry name" value="AMP-binding"/>
    <property type="match status" value="1"/>
</dbReference>
<feature type="transmembrane region" description="Helical" evidence="1">
    <location>
        <begin position="267"/>
        <end position="290"/>
    </location>
</feature>
<evidence type="ECO:0000259" key="2">
    <source>
        <dbReference type="Pfam" id="PF00501"/>
    </source>
</evidence>
<keyword evidence="1" id="KW-1133">Transmembrane helix</keyword>
<dbReference type="EMBL" id="QRDW01000014">
    <property type="protein sequence ID" value="RED44665.1"/>
    <property type="molecule type" value="Genomic_DNA"/>
</dbReference>
<dbReference type="InterPro" id="IPR020845">
    <property type="entry name" value="AMP-binding_CS"/>
</dbReference>
<evidence type="ECO:0000259" key="3">
    <source>
        <dbReference type="Pfam" id="PF13193"/>
    </source>
</evidence>
<dbReference type="RefSeq" id="WP_425452187.1">
    <property type="nucleotide sequence ID" value="NZ_QRDW01000014.1"/>
</dbReference>
<dbReference type="InterPro" id="IPR050237">
    <property type="entry name" value="ATP-dep_AMP-bd_enzyme"/>
</dbReference>
<dbReference type="PROSITE" id="PS00455">
    <property type="entry name" value="AMP_BINDING"/>
    <property type="match status" value="1"/>
</dbReference>
<evidence type="ECO:0000313" key="4">
    <source>
        <dbReference type="EMBL" id="RED44665.1"/>
    </source>
</evidence>
<sequence length="572" mass="63151">MSSSAIKLPMDQSTTIGDDVLGSIHPPGDWANFTSLIEMFDCSVRNYADRPCVDFLGKKYTYAEIDALVARAAHGFQQLGLGKGSRIGLCLPNTPYYVICYFAALKIGATLVNFNPLYAERELEYQINDSGTEIMVTLDLKQIFPKVNSCLKTTCLKRIVVCAMDEILPPVKSVLFNVLKRSELIDFPRDPQHLSFTRLTNTSGEFKAESIDPEQDLAVLQYTGGTTGVPKGAMLTHRNLAANTNQLCNWKPSTDFGNERVLAILPFFHVFAMTVVMNVGLAIGAELILLPRFELEQCLKVIAKKKPTFFPGVPTIYTAINGAENLKKFDLSSLKFCLSGGAPLPVEVKKEFEENTGCKLVEGYGLSESSPVLTANPFLAAPHPGSIGVQLGETDVQIRNPDNLTEEVAQGEKGEVCAKGPQVMQGYWNNVEATADVFTPDGYLRTGDVGYRDPEGYIYLVDRMKDIILCGGYNVYPRNIEEAIYLHPNVAEVTVIGIPDDYRGQAPKAFIKLADGKSLNKEELKDFLKDKISRIEMPSDIEFRDELPKTLIGKLSKKELVEEEAGKNQQTA</sequence>
<dbReference type="InterPro" id="IPR000873">
    <property type="entry name" value="AMP-dep_synth/lig_dom"/>
</dbReference>
<proteinExistence type="predicted"/>
<dbReference type="Gene3D" id="3.30.300.30">
    <property type="match status" value="1"/>
</dbReference>
<accession>A0A3D9H578</accession>
<dbReference type="InterPro" id="IPR025110">
    <property type="entry name" value="AMP-bd_C"/>
</dbReference>
<dbReference type="CDD" id="cd05936">
    <property type="entry name" value="FC-FACS_FadD_like"/>
    <property type="match status" value="1"/>
</dbReference>
<feature type="domain" description="AMP-dependent synthetase/ligase" evidence="2">
    <location>
        <begin position="43"/>
        <end position="428"/>
    </location>
</feature>
<keyword evidence="5" id="KW-1185">Reference proteome</keyword>
<evidence type="ECO:0000313" key="5">
    <source>
        <dbReference type="Proteomes" id="UP000256845"/>
    </source>
</evidence>
<keyword evidence="1" id="KW-0812">Transmembrane</keyword>
<dbReference type="PANTHER" id="PTHR43767:SF1">
    <property type="entry name" value="NONRIBOSOMAL PEPTIDE SYNTHASE PES1 (EUROFUNG)-RELATED"/>
    <property type="match status" value="1"/>
</dbReference>
<dbReference type="Pfam" id="PF13193">
    <property type="entry name" value="AMP-binding_C"/>
    <property type="match status" value="1"/>
</dbReference>
<dbReference type="SUPFAM" id="SSF56801">
    <property type="entry name" value="Acetyl-CoA synthetase-like"/>
    <property type="match status" value="1"/>
</dbReference>